<sequence>MASTEQEQAAKASHTHLVMVIVVVAFAISVSILVVSLRLWCRRVMKLIYWDDGAAVMAMLCVIALGSGFLALIPRGLNSRTGKIPTHKVISFYKCTYLFTFFYSQGLYWAKMTFLLLYYRILCLSYWRWTYVGAIIVLTLWNICQILVFFLQCTPIEAIWNRTIKAKCVPNRLEVAYVLAAINIFTDLAVAVLPLPVIWKLNLRRSQKIALSGLFGLACFPITLAIVRIKWVEKWSFSTWDIIRPNLWALAEVTSALTCACIPTYKPLLLGINEVARQHKRNTNACVLGGQGSDSEAGLRAGSVGSKESCIQKPKNALIYGTQTYITAEQDQWRV</sequence>
<evidence type="ECO:0000256" key="3">
    <source>
        <dbReference type="ARBA" id="ARBA00022989"/>
    </source>
</evidence>
<evidence type="ECO:0000256" key="4">
    <source>
        <dbReference type="ARBA" id="ARBA00023136"/>
    </source>
</evidence>
<dbReference type="GO" id="GO:0016020">
    <property type="term" value="C:membrane"/>
    <property type="evidence" value="ECO:0007669"/>
    <property type="project" value="UniProtKB-SubCell"/>
</dbReference>
<feature type="transmembrane region" description="Helical" evidence="6">
    <location>
        <begin position="209"/>
        <end position="227"/>
    </location>
</feature>
<accession>A0A8K0WBT0</accession>
<comment type="caution">
    <text evidence="8">The sequence shown here is derived from an EMBL/GenBank/DDBJ whole genome shotgun (WGS) entry which is preliminary data.</text>
</comment>
<gene>
    <name evidence="8" type="ORF">BKA59DRAFT_233092</name>
</gene>
<keyword evidence="4 6" id="KW-0472">Membrane</keyword>
<name>A0A8K0WBT0_9HYPO</name>
<feature type="transmembrane region" description="Helical" evidence="6">
    <location>
        <begin position="131"/>
        <end position="151"/>
    </location>
</feature>
<evidence type="ECO:0000313" key="8">
    <source>
        <dbReference type="EMBL" id="KAH7242507.1"/>
    </source>
</evidence>
<dbReference type="InterPro" id="IPR049326">
    <property type="entry name" value="Rhodopsin_dom_fungi"/>
</dbReference>
<protein>
    <recommendedName>
        <fullName evidence="7">Rhodopsin domain-containing protein</fullName>
    </recommendedName>
</protein>
<evidence type="ECO:0000256" key="2">
    <source>
        <dbReference type="ARBA" id="ARBA00022692"/>
    </source>
</evidence>
<keyword evidence="9" id="KW-1185">Reference proteome</keyword>
<dbReference type="Proteomes" id="UP000813427">
    <property type="component" value="Unassembled WGS sequence"/>
</dbReference>
<dbReference type="InterPro" id="IPR052337">
    <property type="entry name" value="SAT4-like"/>
</dbReference>
<feature type="transmembrane region" description="Helical" evidence="6">
    <location>
        <begin position="17"/>
        <end position="41"/>
    </location>
</feature>
<dbReference type="PANTHER" id="PTHR33048">
    <property type="entry name" value="PTH11-LIKE INTEGRAL MEMBRANE PROTEIN (AFU_ORTHOLOGUE AFUA_5G11245)"/>
    <property type="match status" value="1"/>
</dbReference>
<evidence type="ECO:0000256" key="1">
    <source>
        <dbReference type="ARBA" id="ARBA00004141"/>
    </source>
</evidence>
<comment type="similarity">
    <text evidence="5">Belongs to the SAT4 family.</text>
</comment>
<dbReference type="EMBL" id="JAGPXF010000005">
    <property type="protein sequence ID" value="KAH7242507.1"/>
    <property type="molecule type" value="Genomic_DNA"/>
</dbReference>
<dbReference type="OrthoDB" id="10017208at2759"/>
<keyword evidence="3 6" id="KW-1133">Transmembrane helix</keyword>
<feature type="transmembrane region" description="Helical" evidence="6">
    <location>
        <begin position="53"/>
        <end position="77"/>
    </location>
</feature>
<dbReference type="PANTHER" id="PTHR33048:SF47">
    <property type="entry name" value="INTEGRAL MEMBRANE PROTEIN-RELATED"/>
    <property type="match status" value="1"/>
</dbReference>
<dbReference type="Pfam" id="PF20684">
    <property type="entry name" value="Fung_rhodopsin"/>
    <property type="match status" value="1"/>
</dbReference>
<feature type="transmembrane region" description="Helical" evidence="6">
    <location>
        <begin position="175"/>
        <end position="197"/>
    </location>
</feature>
<evidence type="ECO:0000256" key="5">
    <source>
        <dbReference type="ARBA" id="ARBA00038359"/>
    </source>
</evidence>
<evidence type="ECO:0000256" key="6">
    <source>
        <dbReference type="SAM" id="Phobius"/>
    </source>
</evidence>
<comment type="subcellular location">
    <subcellularLocation>
        <location evidence="1">Membrane</location>
        <topology evidence="1">Multi-pass membrane protein</topology>
    </subcellularLocation>
</comment>
<keyword evidence="2 6" id="KW-0812">Transmembrane</keyword>
<evidence type="ECO:0000313" key="9">
    <source>
        <dbReference type="Proteomes" id="UP000813427"/>
    </source>
</evidence>
<reference evidence="8" key="1">
    <citation type="journal article" date="2021" name="Nat. Commun.">
        <title>Genetic determinants of endophytism in the Arabidopsis root mycobiome.</title>
        <authorList>
            <person name="Mesny F."/>
            <person name="Miyauchi S."/>
            <person name="Thiergart T."/>
            <person name="Pickel B."/>
            <person name="Atanasova L."/>
            <person name="Karlsson M."/>
            <person name="Huettel B."/>
            <person name="Barry K.W."/>
            <person name="Haridas S."/>
            <person name="Chen C."/>
            <person name="Bauer D."/>
            <person name="Andreopoulos W."/>
            <person name="Pangilinan J."/>
            <person name="LaButti K."/>
            <person name="Riley R."/>
            <person name="Lipzen A."/>
            <person name="Clum A."/>
            <person name="Drula E."/>
            <person name="Henrissat B."/>
            <person name="Kohler A."/>
            <person name="Grigoriev I.V."/>
            <person name="Martin F.M."/>
            <person name="Hacquard S."/>
        </authorList>
    </citation>
    <scope>NUCLEOTIDE SEQUENCE</scope>
    <source>
        <strain evidence="8">MPI-SDFR-AT-0068</strain>
    </source>
</reference>
<feature type="domain" description="Rhodopsin" evidence="7">
    <location>
        <begin position="37"/>
        <end position="269"/>
    </location>
</feature>
<dbReference type="AlphaFoldDB" id="A0A8K0WBT0"/>
<proteinExistence type="inferred from homology"/>
<evidence type="ECO:0000259" key="7">
    <source>
        <dbReference type="Pfam" id="PF20684"/>
    </source>
</evidence>
<organism evidence="8 9">
    <name type="scientific">Fusarium tricinctum</name>
    <dbReference type="NCBI Taxonomy" id="61284"/>
    <lineage>
        <taxon>Eukaryota</taxon>
        <taxon>Fungi</taxon>
        <taxon>Dikarya</taxon>
        <taxon>Ascomycota</taxon>
        <taxon>Pezizomycotina</taxon>
        <taxon>Sordariomycetes</taxon>
        <taxon>Hypocreomycetidae</taxon>
        <taxon>Hypocreales</taxon>
        <taxon>Nectriaceae</taxon>
        <taxon>Fusarium</taxon>
        <taxon>Fusarium tricinctum species complex</taxon>
    </lineage>
</organism>
<feature type="transmembrane region" description="Helical" evidence="6">
    <location>
        <begin position="97"/>
        <end position="119"/>
    </location>
</feature>